<gene>
    <name evidence="2" type="ORF">NDU88_007528</name>
</gene>
<evidence type="ECO:0000313" key="2">
    <source>
        <dbReference type="EMBL" id="KAJ1203747.1"/>
    </source>
</evidence>
<accession>A0AAV7VU35</accession>
<sequence length="133" mass="13458">MAGPQGCKGSPGALAWGSLEDKDQDVGSCPGAWQSPGRGPAGDPELETEGEASPCPVDSQAWASWGTEGWRKGAHLPQGPVGARSQLGLSEHCNAGKASLDPVPDALPHGRPEDKAQARGSHPGACHNPGLGP</sequence>
<reference evidence="2" key="1">
    <citation type="journal article" date="2022" name="bioRxiv">
        <title>Sequencing and chromosome-scale assembly of the giantPleurodeles waltlgenome.</title>
        <authorList>
            <person name="Brown T."/>
            <person name="Elewa A."/>
            <person name="Iarovenko S."/>
            <person name="Subramanian E."/>
            <person name="Araus A.J."/>
            <person name="Petzold A."/>
            <person name="Susuki M."/>
            <person name="Suzuki K.-i.T."/>
            <person name="Hayashi T."/>
            <person name="Toyoda A."/>
            <person name="Oliveira C."/>
            <person name="Osipova E."/>
            <person name="Leigh N.D."/>
            <person name="Simon A."/>
            <person name="Yun M.H."/>
        </authorList>
    </citation>
    <scope>NUCLEOTIDE SEQUENCE</scope>
    <source>
        <strain evidence="2">20211129_DDA</strain>
        <tissue evidence="2">Liver</tissue>
    </source>
</reference>
<proteinExistence type="predicted"/>
<organism evidence="2 3">
    <name type="scientific">Pleurodeles waltl</name>
    <name type="common">Iberian ribbed newt</name>
    <dbReference type="NCBI Taxonomy" id="8319"/>
    <lineage>
        <taxon>Eukaryota</taxon>
        <taxon>Metazoa</taxon>
        <taxon>Chordata</taxon>
        <taxon>Craniata</taxon>
        <taxon>Vertebrata</taxon>
        <taxon>Euteleostomi</taxon>
        <taxon>Amphibia</taxon>
        <taxon>Batrachia</taxon>
        <taxon>Caudata</taxon>
        <taxon>Salamandroidea</taxon>
        <taxon>Salamandridae</taxon>
        <taxon>Pleurodelinae</taxon>
        <taxon>Pleurodeles</taxon>
    </lineage>
</organism>
<dbReference type="EMBL" id="JANPWB010000003">
    <property type="protein sequence ID" value="KAJ1203747.1"/>
    <property type="molecule type" value="Genomic_DNA"/>
</dbReference>
<evidence type="ECO:0000313" key="3">
    <source>
        <dbReference type="Proteomes" id="UP001066276"/>
    </source>
</evidence>
<dbReference type="Proteomes" id="UP001066276">
    <property type="component" value="Chromosome 2_1"/>
</dbReference>
<name>A0AAV7VU35_PLEWA</name>
<comment type="caution">
    <text evidence="2">The sequence shown here is derived from an EMBL/GenBank/DDBJ whole genome shotgun (WGS) entry which is preliminary data.</text>
</comment>
<feature type="region of interest" description="Disordered" evidence="1">
    <location>
        <begin position="1"/>
        <end position="133"/>
    </location>
</feature>
<feature type="compositionally biased region" description="Basic and acidic residues" evidence="1">
    <location>
        <begin position="108"/>
        <end position="117"/>
    </location>
</feature>
<keyword evidence="3" id="KW-1185">Reference proteome</keyword>
<protein>
    <submittedName>
        <fullName evidence="2">Uncharacterized protein</fullName>
    </submittedName>
</protein>
<dbReference type="AlphaFoldDB" id="A0AAV7VU35"/>
<evidence type="ECO:0000256" key="1">
    <source>
        <dbReference type="SAM" id="MobiDB-lite"/>
    </source>
</evidence>